<protein>
    <recommendedName>
        <fullName evidence="7">Glucuronosyltransferase</fullName>
    </recommendedName>
</protein>
<keyword evidence="6" id="KW-1185">Reference proteome</keyword>
<evidence type="ECO:0000313" key="5">
    <source>
        <dbReference type="EMBL" id="KAJ3658306.1"/>
    </source>
</evidence>
<organism evidence="5 6">
    <name type="scientific">Zophobas morio</name>
    <dbReference type="NCBI Taxonomy" id="2755281"/>
    <lineage>
        <taxon>Eukaryota</taxon>
        <taxon>Metazoa</taxon>
        <taxon>Ecdysozoa</taxon>
        <taxon>Arthropoda</taxon>
        <taxon>Hexapoda</taxon>
        <taxon>Insecta</taxon>
        <taxon>Pterygota</taxon>
        <taxon>Neoptera</taxon>
        <taxon>Endopterygota</taxon>
        <taxon>Coleoptera</taxon>
        <taxon>Polyphaga</taxon>
        <taxon>Cucujiformia</taxon>
        <taxon>Tenebrionidae</taxon>
        <taxon>Zophobas</taxon>
    </lineage>
</organism>
<dbReference type="PANTHER" id="PTHR48043">
    <property type="entry name" value="EG:EG0003.4 PROTEIN-RELATED"/>
    <property type="match status" value="1"/>
</dbReference>
<keyword evidence="2" id="KW-0328">Glycosyltransferase</keyword>
<comment type="similarity">
    <text evidence="1">Belongs to the UDP-glycosyltransferase family.</text>
</comment>
<sequence length="289" mass="32827">MQSVQVLIFLNLCFVVCSYKILVICAFPGKSHCKIFETISVGLMEKQHDITYLSYFPIEEPLLNHTSVDLRQPGHSYLNNLDMAIFTGTIVQKWLIINLVRAYAKGICEKDFGTDTVRKFLNQSGPFDLIVAPMFNSDCYLSFMYKFEAPVVGVSTLSVMEWVSEKFGLSSNPAYVPNTLSELVNPITFVRRIDNFLMGVFHRLYYENLMVSNGEGIAKKYFGEDLPPFKKLVYNVSMLLVNNHFNYHVPRPLVPAVVEIGGIHIRKIRELPQVGSSSLSFPTDVVILY</sequence>
<dbReference type="Pfam" id="PF00201">
    <property type="entry name" value="UDPGT"/>
    <property type="match status" value="1"/>
</dbReference>
<evidence type="ECO:0000313" key="6">
    <source>
        <dbReference type="Proteomes" id="UP001168821"/>
    </source>
</evidence>
<dbReference type="PANTHER" id="PTHR48043:SF114">
    <property type="entry name" value="IP04436P-RELATED"/>
    <property type="match status" value="1"/>
</dbReference>
<dbReference type="InterPro" id="IPR002213">
    <property type="entry name" value="UDP_glucos_trans"/>
</dbReference>
<keyword evidence="3" id="KW-0808">Transferase</keyword>
<dbReference type="Proteomes" id="UP001168821">
    <property type="component" value="Unassembled WGS sequence"/>
</dbReference>
<dbReference type="SUPFAM" id="SSF53756">
    <property type="entry name" value="UDP-Glycosyltransferase/glycogen phosphorylase"/>
    <property type="match status" value="1"/>
</dbReference>
<evidence type="ECO:0008006" key="7">
    <source>
        <dbReference type="Google" id="ProtNLM"/>
    </source>
</evidence>
<keyword evidence="4" id="KW-0812">Transmembrane</keyword>
<dbReference type="GO" id="GO:0008194">
    <property type="term" value="F:UDP-glycosyltransferase activity"/>
    <property type="evidence" value="ECO:0007669"/>
    <property type="project" value="InterPro"/>
</dbReference>
<dbReference type="AlphaFoldDB" id="A0AA38IN50"/>
<dbReference type="InterPro" id="IPR050271">
    <property type="entry name" value="UDP-glycosyltransferase"/>
</dbReference>
<evidence type="ECO:0000256" key="2">
    <source>
        <dbReference type="ARBA" id="ARBA00022676"/>
    </source>
</evidence>
<evidence type="ECO:0000256" key="4">
    <source>
        <dbReference type="SAM" id="Phobius"/>
    </source>
</evidence>
<keyword evidence="4" id="KW-1133">Transmembrane helix</keyword>
<evidence type="ECO:0000256" key="3">
    <source>
        <dbReference type="ARBA" id="ARBA00022679"/>
    </source>
</evidence>
<dbReference type="EMBL" id="JALNTZ010000003">
    <property type="protein sequence ID" value="KAJ3658306.1"/>
    <property type="molecule type" value="Genomic_DNA"/>
</dbReference>
<comment type="caution">
    <text evidence="5">The sequence shown here is derived from an EMBL/GenBank/DDBJ whole genome shotgun (WGS) entry which is preliminary data.</text>
</comment>
<accession>A0AA38IN50</accession>
<proteinExistence type="inferred from homology"/>
<name>A0AA38IN50_9CUCU</name>
<reference evidence="5" key="1">
    <citation type="journal article" date="2023" name="G3 (Bethesda)">
        <title>Whole genome assemblies of Zophobas morio and Tenebrio molitor.</title>
        <authorList>
            <person name="Kaur S."/>
            <person name="Stinson S.A."/>
            <person name="diCenzo G.C."/>
        </authorList>
    </citation>
    <scope>NUCLEOTIDE SEQUENCE</scope>
    <source>
        <strain evidence="5">QUZm001</strain>
    </source>
</reference>
<keyword evidence="4" id="KW-0472">Membrane</keyword>
<feature type="transmembrane region" description="Helical" evidence="4">
    <location>
        <begin position="6"/>
        <end position="27"/>
    </location>
</feature>
<evidence type="ECO:0000256" key="1">
    <source>
        <dbReference type="ARBA" id="ARBA00009995"/>
    </source>
</evidence>
<gene>
    <name evidence="5" type="ORF">Zmor_010054</name>
</gene>